<keyword evidence="6 10" id="KW-0812">Transmembrane</keyword>
<dbReference type="InterPro" id="IPR051045">
    <property type="entry name" value="TonB-dependent_transducer"/>
</dbReference>
<dbReference type="PANTHER" id="PTHR33446">
    <property type="entry name" value="PROTEIN TONB-RELATED"/>
    <property type="match status" value="1"/>
</dbReference>
<dbReference type="PANTHER" id="PTHR33446:SF14">
    <property type="entry name" value="PROTEIN TONB"/>
    <property type="match status" value="1"/>
</dbReference>
<organism evidence="12 13">
    <name type="scientific">Thalassotalea nanhaiensis</name>
    <dbReference type="NCBI Taxonomy" id="3065648"/>
    <lineage>
        <taxon>Bacteria</taxon>
        <taxon>Pseudomonadati</taxon>
        <taxon>Pseudomonadota</taxon>
        <taxon>Gammaproteobacteria</taxon>
        <taxon>Alteromonadales</taxon>
        <taxon>Colwelliaceae</taxon>
        <taxon>Thalassotalea</taxon>
    </lineage>
</organism>
<dbReference type="Proteomes" id="UP001248581">
    <property type="component" value="Chromosome"/>
</dbReference>
<evidence type="ECO:0000256" key="1">
    <source>
        <dbReference type="ARBA" id="ARBA00004383"/>
    </source>
</evidence>
<comment type="subcellular location">
    <subcellularLocation>
        <location evidence="1 10">Cell inner membrane</location>
        <topology evidence="1 10">Single-pass membrane protein</topology>
        <orientation evidence="1 10">Periplasmic side</orientation>
    </subcellularLocation>
</comment>
<accession>A0ABY9TJF5</accession>
<feature type="domain" description="TonB C-terminal" evidence="11">
    <location>
        <begin position="108"/>
        <end position="203"/>
    </location>
</feature>
<dbReference type="PROSITE" id="PS52015">
    <property type="entry name" value="TONB_CTD"/>
    <property type="match status" value="1"/>
</dbReference>
<dbReference type="RefSeq" id="WP_348388108.1">
    <property type="nucleotide sequence ID" value="NZ_CP134146.1"/>
</dbReference>
<keyword evidence="7 10" id="KW-0653">Protein transport</keyword>
<evidence type="ECO:0000256" key="4">
    <source>
        <dbReference type="ARBA" id="ARBA00022475"/>
    </source>
</evidence>
<dbReference type="SUPFAM" id="SSF74653">
    <property type="entry name" value="TolA/TonB C-terminal domain"/>
    <property type="match status" value="1"/>
</dbReference>
<dbReference type="EMBL" id="CP134146">
    <property type="protein sequence ID" value="WNC68954.1"/>
    <property type="molecule type" value="Genomic_DNA"/>
</dbReference>
<keyword evidence="9 10" id="KW-0472">Membrane</keyword>
<keyword evidence="4 10" id="KW-1003">Cell membrane</keyword>
<sequence length="203" mass="22776">MIKVINITLVSMAVCFGLFAFMASLVTNKSTPETVPFETQIVEFVQPKKDSKVQVKTNILPPPPQPKIVKLENTKMDPADNNDSVIKVEVPGINIAKQTIDDFDVAGHRDNEARPIVRVAPKYPIPAMRDGKQGWVQLAFSIDEVGRVKNIKVLASEPKRIFNKAAIQALKKWKYKARMVSGKPIEQHNLTVQLDFKIEQEDS</sequence>
<evidence type="ECO:0000256" key="3">
    <source>
        <dbReference type="ARBA" id="ARBA00022448"/>
    </source>
</evidence>
<proteinExistence type="inferred from homology"/>
<feature type="transmembrane region" description="Helical" evidence="10">
    <location>
        <begin position="7"/>
        <end position="26"/>
    </location>
</feature>
<keyword evidence="13" id="KW-1185">Reference proteome</keyword>
<dbReference type="Gene3D" id="3.30.1150.10">
    <property type="match status" value="1"/>
</dbReference>
<evidence type="ECO:0000256" key="10">
    <source>
        <dbReference type="RuleBase" id="RU362123"/>
    </source>
</evidence>
<protein>
    <recommendedName>
        <fullName evidence="10">Protein TonB</fullName>
    </recommendedName>
</protein>
<keyword evidence="3 10" id="KW-0813">Transport</keyword>
<dbReference type="Pfam" id="PF03544">
    <property type="entry name" value="TonB_C"/>
    <property type="match status" value="1"/>
</dbReference>
<keyword evidence="5 10" id="KW-0997">Cell inner membrane</keyword>
<evidence type="ECO:0000313" key="13">
    <source>
        <dbReference type="Proteomes" id="UP001248581"/>
    </source>
</evidence>
<evidence type="ECO:0000259" key="11">
    <source>
        <dbReference type="PROSITE" id="PS52015"/>
    </source>
</evidence>
<keyword evidence="10" id="KW-0735">Signal-anchor</keyword>
<evidence type="ECO:0000256" key="7">
    <source>
        <dbReference type="ARBA" id="ARBA00022927"/>
    </source>
</evidence>
<evidence type="ECO:0000256" key="2">
    <source>
        <dbReference type="ARBA" id="ARBA00006555"/>
    </source>
</evidence>
<dbReference type="InterPro" id="IPR006260">
    <property type="entry name" value="TonB/TolA_C"/>
</dbReference>
<dbReference type="PRINTS" id="PR01374">
    <property type="entry name" value="TONBPROTEIN"/>
</dbReference>
<dbReference type="NCBIfam" id="TIGR01352">
    <property type="entry name" value="tonB_Cterm"/>
    <property type="match status" value="1"/>
</dbReference>
<evidence type="ECO:0000313" key="12">
    <source>
        <dbReference type="EMBL" id="WNC68954.1"/>
    </source>
</evidence>
<name>A0ABY9TJF5_9GAMM</name>
<reference evidence="13" key="1">
    <citation type="submission" date="2023-09" db="EMBL/GenBank/DDBJ databases">
        <authorList>
            <person name="Li S."/>
            <person name="Li X."/>
            <person name="Zhang C."/>
            <person name="Zhao Z."/>
        </authorList>
    </citation>
    <scope>NUCLEOTIDE SEQUENCE [LARGE SCALE GENOMIC DNA]</scope>
    <source>
        <strain evidence="13">SQ345</strain>
    </source>
</reference>
<evidence type="ECO:0000256" key="8">
    <source>
        <dbReference type="ARBA" id="ARBA00022989"/>
    </source>
</evidence>
<evidence type="ECO:0000256" key="6">
    <source>
        <dbReference type="ARBA" id="ARBA00022692"/>
    </source>
</evidence>
<comment type="function">
    <text evidence="10">Interacts with outer membrane receptor proteins that carry out high-affinity binding and energy dependent uptake into the periplasmic space of specific substrates. It could act to transduce energy from the cytoplasmic membrane to specific energy-requiring processes in the outer membrane, resulting in the release into the periplasm of ligands bound by these outer membrane proteins.</text>
</comment>
<dbReference type="InterPro" id="IPR037682">
    <property type="entry name" value="TonB_C"/>
</dbReference>
<dbReference type="InterPro" id="IPR003538">
    <property type="entry name" value="TonB"/>
</dbReference>
<keyword evidence="8 10" id="KW-1133">Transmembrane helix</keyword>
<comment type="similarity">
    <text evidence="2 10">Belongs to the TonB family.</text>
</comment>
<gene>
    <name evidence="12" type="ORF">RI845_02080</name>
</gene>
<evidence type="ECO:0000256" key="5">
    <source>
        <dbReference type="ARBA" id="ARBA00022519"/>
    </source>
</evidence>
<evidence type="ECO:0000256" key="9">
    <source>
        <dbReference type="ARBA" id="ARBA00023136"/>
    </source>
</evidence>